<dbReference type="KEGG" id="twi:Thewi_0619"/>
<dbReference type="EMBL" id="CP002991">
    <property type="protein sequence ID" value="AEM78076.1"/>
    <property type="molecule type" value="Genomic_DNA"/>
</dbReference>
<gene>
    <name evidence="1" type="ORF">Thewi_0619</name>
</gene>
<sequence length="34" mass="3970">MNFAYIKKRAADLLAADPLINKFRRGVLKCKKYL</sequence>
<reference evidence="1 2" key="1">
    <citation type="submission" date="2011-08" db="EMBL/GenBank/DDBJ databases">
        <title>Complete sequence of Thermoanaerobacter wiegelii Rt8.B1.</title>
        <authorList>
            <consortium name="US DOE Joint Genome Institute"/>
            <person name="Lucas S."/>
            <person name="Han J."/>
            <person name="Lapidus A."/>
            <person name="Cheng J.-F."/>
            <person name="Goodwin L."/>
            <person name="Pitluck S."/>
            <person name="Peters L."/>
            <person name="Mikhailova N."/>
            <person name="Zeytun A."/>
            <person name="Daligault H."/>
            <person name="Detter J.C."/>
            <person name="Han C."/>
            <person name="Tapia R."/>
            <person name="Land M."/>
            <person name="Hauser L."/>
            <person name="Kyrpides N."/>
            <person name="Ivanova N."/>
            <person name="Pagani I."/>
            <person name="Hemme C."/>
            <person name="Woyke T."/>
        </authorList>
    </citation>
    <scope>NUCLEOTIDE SEQUENCE [LARGE SCALE GENOMIC DNA]</scope>
    <source>
        <strain evidence="1 2">Rt8.B1</strain>
    </source>
</reference>
<organism evidence="1 2">
    <name type="scientific">Thermoanaerobacter wiegelii Rt8.B1</name>
    <dbReference type="NCBI Taxonomy" id="697303"/>
    <lineage>
        <taxon>Bacteria</taxon>
        <taxon>Bacillati</taxon>
        <taxon>Bacillota</taxon>
        <taxon>Clostridia</taxon>
        <taxon>Thermoanaerobacterales</taxon>
        <taxon>Thermoanaerobacteraceae</taxon>
        <taxon>Thermoanaerobacter</taxon>
    </lineage>
</organism>
<accession>G2MS42</accession>
<evidence type="ECO:0000313" key="1">
    <source>
        <dbReference type="EMBL" id="AEM78076.1"/>
    </source>
</evidence>
<proteinExistence type="predicted"/>
<dbReference type="Proteomes" id="UP000008276">
    <property type="component" value="Chromosome"/>
</dbReference>
<protein>
    <submittedName>
        <fullName evidence="1">Uncharacterized protein</fullName>
    </submittedName>
</protein>
<keyword evidence="2" id="KW-1185">Reference proteome</keyword>
<name>G2MS42_9THEO</name>
<dbReference type="AlphaFoldDB" id="G2MS42"/>
<evidence type="ECO:0000313" key="2">
    <source>
        <dbReference type="Proteomes" id="UP000008276"/>
    </source>
</evidence>
<dbReference type="HOGENOM" id="CLU_3376564_0_0_9"/>